<gene>
    <name evidence="2" type="ORF">Airi01_033160</name>
</gene>
<dbReference type="RefSeq" id="WP_285621501.1">
    <property type="nucleotide sequence ID" value="NZ_BSTJ01000003.1"/>
</dbReference>
<feature type="chain" id="PRO_5040931106" evidence="1">
    <location>
        <begin position="28"/>
        <end position="548"/>
    </location>
</feature>
<feature type="signal peptide" evidence="1">
    <location>
        <begin position="1"/>
        <end position="27"/>
    </location>
</feature>
<evidence type="ECO:0000256" key="1">
    <source>
        <dbReference type="SAM" id="SignalP"/>
    </source>
</evidence>
<dbReference type="GO" id="GO:0005975">
    <property type="term" value="P:carbohydrate metabolic process"/>
    <property type="evidence" value="ECO:0007669"/>
    <property type="project" value="InterPro"/>
</dbReference>
<evidence type="ECO:0000313" key="3">
    <source>
        <dbReference type="Proteomes" id="UP001165135"/>
    </source>
</evidence>
<dbReference type="EMBL" id="BSTJ01000003">
    <property type="protein sequence ID" value="GLY75049.1"/>
    <property type="molecule type" value="Genomic_DNA"/>
</dbReference>
<dbReference type="InterPro" id="IPR012341">
    <property type="entry name" value="6hp_glycosidase-like_sf"/>
</dbReference>
<dbReference type="AlphaFoldDB" id="A0A9W6RFU1"/>
<sequence length="548" mass="59794">MRLHRLVPLSLTAACAVVMAPAVPAVASPAATTATQPALTSGRGLPPEYERALFASTYASLRDRVSERGYAPTSLKGYYGGMYTRDASVNALALILGRDYPQARRILRYILGYTAASGQPTIPHRIFPLSDTLAPDGQQTQVGHAVVGLGGGREFTQSMPAPGIVTAVDAWLSRSTAAHGTVTATLRAVRDSRSVVVDKATLPVSELPANGGWVTFRFAPPLSTGVPSGGYTLSLSGTGSSGGVTWWGDAKAGAAFREHTHDFALSGYDAWDEVDEKYSVLLAWARYVRANRGDRAFVAQTWPLVREYADHHLNQPGYLSDELNLIRNPILDDEGYNNVYDLLTNTVTAQALHELVPLAGQLGAADDAHRWAQTADRISRGIKQNLITNVDGKPVYGAWYDGKDPAEFTAGWTFVNLSPIAFSWYGLDRTIMRNTVAAYMAHESRDWSGVRMLSSMSDYAFTGHNDWVLTKGLAWEWAQAHQAGDTARIGQLDQFLRHYYPDVTQPISEGWILDSDGSLRVTDPGNQEHAGWFAVMLLENYPTLRGHH</sequence>
<evidence type="ECO:0000313" key="2">
    <source>
        <dbReference type="EMBL" id="GLY75049.1"/>
    </source>
</evidence>
<dbReference type="Proteomes" id="UP001165135">
    <property type="component" value="Unassembled WGS sequence"/>
</dbReference>
<dbReference type="Gene3D" id="1.50.10.10">
    <property type="match status" value="1"/>
</dbReference>
<accession>A0A9W6RFU1</accession>
<comment type="caution">
    <text evidence="2">The sequence shown here is derived from an EMBL/GenBank/DDBJ whole genome shotgun (WGS) entry which is preliminary data.</text>
</comment>
<protein>
    <submittedName>
        <fullName evidence="2">Uncharacterized protein</fullName>
    </submittedName>
</protein>
<name>A0A9W6RFU1_9ACTN</name>
<organism evidence="2 3">
    <name type="scientific">Actinoallomurus iriomotensis</name>
    <dbReference type="NCBI Taxonomy" id="478107"/>
    <lineage>
        <taxon>Bacteria</taxon>
        <taxon>Bacillati</taxon>
        <taxon>Actinomycetota</taxon>
        <taxon>Actinomycetes</taxon>
        <taxon>Streptosporangiales</taxon>
        <taxon>Thermomonosporaceae</taxon>
        <taxon>Actinoallomurus</taxon>
    </lineage>
</organism>
<dbReference type="InterPro" id="IPR008928">
    <property type="entry name" value="6-hairpin_glycosidase_sf"/>
</dbReference>
<dbReference type="SUPFAM" id="SSF48208">
    <property type="entry name" value="Six-hairpin glycosidases"/>
    <property type="match status" value="1"/>
</dbReference>
<keyword evidence="1" id="KW-0732">Signal</keyword>
<proteinExistence type="predicted"/>
<reference evidence="2" key="1">
    <citation type="submission" date="2023-03" db="EMBL/GenBank/DDBJ databases">
        <title>Actinoallomurus iriomotensis NBRC 103681.</title>
        <authorList>
            <person name="Ichikawa N."/>
            <person name="Sato H."/>
            <person name="Tonouchi N."/>
        </authorList>
    </citation>
    <scope>NUCLEOTIDE SEQUENCE</scope>
    <source>
        <strain evidence="2">NBRC 103681</strain>
    </source>
</reference>